<gene>
    <name evidence="1" type="ORF">DXD46_14605</name>
</gene>
<dbReference type="InterPro" id="IPR045941">
    <property type="entry name" value="DUF6361"/>
</dbReference>
<dbReference type="Proteomes" id="UP000260640">
    <property type="component" value="Unassembled WGS sequence"/>
</dbReference>
<name>A0A3E4JIC9_PHOVU</name>
<dbReference type="RefSeq" id="WP_117700096.1">
    <property type="nucleotide sequence ID" value="NZ_JAQEUR010000035.1"/>
</dbReference>
<comment type="caution">
    <text evidence="1">The sequence shown here is derived from an EMBL/GenBank/DDBJ whole genome shotgun (WGS) entry which is preliminary data.</text>
</comment>
<organism evidence="1 2">
    <name type="scientific">Phocaeicola vulgatus</name>
    <name type="common">Bacteroides vulgatus</name>
    <dbReference type="NCBI Taxonomy" id="821"/>
    <lineage>
        <taxon>Bacteria</taxon>
        <taxon>Pseudomonadati</taxon>
        <taxon>Bacteroidota</taxon>
        <taxon>Bacteroidia</taxon>
        <taxon>Bacteroidales</taxon>
        <taxon>Bacteroidaceae</taxon>
        <taxon>Phocaeicola</taxon>
    </lineage>
</organism>
<accession>A0A3E4JIC9</accession>
<proteinExistence type="predicted"/>
<protein>
    <submittedName>
        <fullName evidence="1">Uncharacterized protein</fullName>
    </submittedName>
</protein>
<dbReference type="AlphaFoldDB" id="A0A3E4JIC9"/>
<sequence length="392" mass="45850">MKLGYIHSNREEQIRVMQVLKMTSESVALDELGIGRIRDAFADRMFPGISTLQKHMKYFSLMPQLYRKATEKRYNRLSEVKAEIIRLERIMTKNLHDGSTDKRGITGSEMIGKSGNNYVKYDPAYIYNSGLQTFGILRSPQLYELIYSTSKALHNAPKVTKTDNEDTNDDADEKSGLFQFCSFPNVDYDFTQKCTLDLTVEDKDFIVDHILNAEACQGTLLRYIVDNPDFAIADSFEQIPFHHLPQEIGELQDLARRFADFIYMVHIRYNYIYSQYQDEEMRIEFQEKLEEYRNSGTDIDKVLNAVSIRENSGKWFCKEVAERIAANDIEEDGGLDQLIINRERRVKGTRRKIGNPAYIYNKRNRIHYYKLTYRWETVKTFAEELRKEAING</sequence>
<evidence type="ECO:0000313" key="1">
    <source>
        <dbReference type="EMBL" id="RGJ84214.1"/>
    </source>
</evidence>
<evidence type="ECO:0000313" key="2">
    <source>
        <dbReference type="Proteomes" id="UP000260640"/>
    </source>
</evidence>
<dbReference type="Pfam" id="PF19888">
    <property type="entry name" value="DUF6361"/>
    <property type="match status" value="1"/>
</dbReference>
<reference evidence="1 2" key="1">
    <citation type="submission" date="2018-08" db="EMBL/GenBank/DDBJ databases">
        <title>A genome reference for cultivated species of the human gut microbiota.</title>
        <authorList>
            <person name="Zou Y."/>
            <person name="Xue W."/>
            <person name="Luo G."/>
        </authorList>
    </citation>
    <scope>NUCLEOTIDE SEQUENCE [LARGE SCALE GENOMIC DNA]</scope>
    <source>
        <strain evidence="1 2">TM05-16</strain>
    </source>
</reference>
<dbReference type="EMBL" id="QSPP01000052">
    <property type="protein sequence ID" value="RGJ84214.1"/>
    <property type="molecule type" value="Genomic_DNA"/>
</dbReference>